<comment type="subcellular location">
    <subcellularLocation>
        <location evidence="1">Mitochondrion membrane</location>
        <topology evidence="1">Multi-pass membrane protein</topology>
    </subcellularLocation>
</comment>
<dbReference type="GO" id="GO:0006879">
    <property type="term" value="P:intracellular iron ion homeostasis"/>
    <property type="evidence" value="ECO:0007669"/>
    <property type="project" value="TreeGrafter"/>
</dbReference>
<dbReference type="PANTHER" id="PTHR24221">
    <property type="entry name" value="ATP-BINDING CASSETTE SUB-FAMILY B"/>
    <property type="match status" value="1"/>
</dbReference>
<dbReference type="GO" id="GO:0005743">
    <property type="term" value="C:mitochondrial inner membrane"/>
    <property type="evidence" value="ECO:0007669"/>
    <property type="project" value="TreeGrafter"/>
</dbReference>
<dbReference type="SMART" id="SM00382">
    <property type="entry name" value="AAA"/>
    <property type="match status" value="1"/>
</dbReference>
<dbReference type="SUPFAM" id="SSF52540">
    <property type="entry name" value="P-loop containing nucleoside triphosphate hydrolases"/>
    <property type="match status" value="1"/>
</dbReference>
<dbReference type="InterPro" id="IPR003439">
    <property type="entry name" value="ABC_transporter-like_ATP-bd"/>
</dbReference>
<dbReference type="InterPro" id="IPR036640">
    <property type="entry name" value="ABC1_TM_sf"/>
</dbReference>
<evidence type="ECO:0000256" key="3">
    <source>
        <dbReference type="ARBA" id="ARBA00022692"/>
    </source>
</evidence>
<dbReference type="Pfam" id="PF00664">
    <property type="entry name" value="ABC_membrane"/>
    <property type="match status" value="1"/>
</dbReference>
<dbReference type="PROSITE" id="PS00211">
    <property type="entry name" value="ABC_TRANSPORTER_1"/>
    <property type="match status" value="1"/>
</dbReference>
<keyword evidence="7 9" id="KW-0472">Membrane</keyword>
<feature type="domain" description="ABC transmembrane type-1" evidence="11">
    <location>
        <begin position="55"/>
        <end position="356"/>
    </location>
</feature>
<evidence type="ECO:0000256" key="6">
    <source>
        <dbReference type="ARBA" id="ARBA00022989"/>
    </source>
</evidence>
<evidence type="ECO:0000256" key="9">
    <source>
        <dbReference type="SAM" id="Phobius"/>
    </source>
</evidence>
<feature type="transmembrane region" description="Helical" evidence="9">
    <location>
        <begin position="327"/>
        <end position="348"/>
    </location>
</feature>
<evidence type="ECO:0000256" key="7">
    <source>
        <dbReference type="ARBA" id="ARBA00023136"/>
    </source>
</evidence>
<keyword evidence="3 9" id="KW-0812">Transmembrane</keyword>
<evidence type="ECO:0000313" key="12">
    <source>
        <dbReference type="EMBL" id="GFE53117.1"/>
    </source>
</evidence>
<keyword evidence="13" id="KW-1185">Reference proteome</keyword>
<comment type="similarity">
    <text evidence="8">Belongs to the ABC transporter superfamily. ABCB family. Heavy Metal importer (TC 3.A.1.210) subfamily.</text>
</comment>
<dbReference type="CDD" id="cd18582">
    <property type="entry name" value="ABC_6TM_ATM1_ABCB7"/>
    <property type="match status" value="1"/>
</dbReference>
<evidence type="ECO:0000256" key="2">
    <source>
        <dbReference type="ARBA" id="ARBA00022448"/>
    </source>
</evidence>
<feature type="transmembrane region" description="Helical" evidence="9">
    <location>
        <begin position="211"/>
        <end position="232"/>
    </location>
</feature>
<dbReference type="InterPro" id="IPR039421">
    <property type="entry name" value="Type_1_exporter"/>
</dbReference>
<accession>A0A9W5TAX5</accession>
<keyword evidence="2" id="KW-0813">Transport</keyword>
<dbReference type="PROSITE" id="PS50929">
    <property type="entry name" value="ABC_TM1F"/>
    <property type="match status" value="1"/>
</dbReference>
<evidence type="ECO:0000256" key="1">
    <source>
        <dbReference type="ARBA" id="ARBA00004225"/>
    </source>
</evidence>
<feature type="transmembrane region" description="Helical" evidence="9">
    <location>
        <begin position="91"/>
        <end position="113"/>
    </location>
</feature>
<dbReference type="GO" id="GO:0140359">
    <property type="term" value="F:ABC-type transporter activity"/>
    <property type="evidence" value="ECO:0007669"/>
    <property type="project" value="InterPro"/>
</dbReference>
<gene>
    <name evidence="12" type="ORF">BaOVIS_005210</name>
</gene>
<evidence type="ECO:0000313" key="13">
    <source>
        <dbReference type="Proteomes" id="UP001057455"/>
    </source>
</evidence>
<dbReference type="FunFam" id="3.40.50.300:FF:000287">
    <property type="entry name" value="Multidrug ABC transporter ATP-binding protein"/>
    <property type="match status" value="1"/>
</dbReference>
<keyword evidence="6 9" id="KW-1133">Transmembrane helix</keyword>
<dbReference type="InterPro" id="IPR027417">
    <property type="entry name" value="P-loop_NTPase"/>
</dbReference>
<evidence type="ECO:0000259" key="11">
    <source>
        <dbReference type="PROSITE" id="PS50929"/>
    </source>
</evidence>
<dbReference type="Gene3D" id="3.40.50.300">
    <property type="entry name" value="P-loop containing nucleotide triphosphate hydrolases"/>
    <property type="match status" value="1"/>
</dbReference>
<comment type="caution">
    <text evidence="12">The sequence shown here is derived from an EMBL/GenBank/DDBJ whole genome shotgun (WGS) entry which is preliminary data.</text>
</comment>
<dbReference type="InterPro" id="IPR011527">
    <property type="entry name" value="ABC1_TM_dom"/>
</dbReference>
<sequence>MGPQEGKIHRIEKRTITTEARLESTDDIKRIQAGKTLTLRDLLWPTDRMLKKRIAISSVFLIVSKVSTIAIPMCMSAMIDAMAGTAVLNSGLLGSLGLGGFATTQYGLAKVYLAAYCIARLSSSLFTEARNAIFSTVMERTGMLNASKMFMKIHCLDIDFLLMAKSGEISTVFTRGIKAISQVLRILVFQIVPTLLEFTMVTALLCYKLGPVIASLTAGTMFVYVGFTALVTRRRMVLRRYMVGAEQKAAGVFTDCITNAEAVRYYNAETRELNRYASQQCDYELNAVKVHQSLAMLNFGQNAIFNVGLFLSMWLTLKGIAEGTGHFGDLILVNTLLFQLAIPLNLIGTMYRETKTSMVDLQKFLELLKQEPKVHDMPGAKDLVVQAGKIEFKDVCHAYEHAVGATNILQNFSLALEQGKTLAIVGDSGSGKTTIAKMLFRLYDPSQGQILIDGQDIKHVTLSSLRNAIGIVPQEVVLFNESVEYNIRYGRPDATMEEVIEAAKLAGMHETIQHLPHGYETAVGERGMKLSGGEKQRIGIARCFLKNPKILVFDEATSSLDSMTEHKVLTAFRKLSANRTTIVIAHRLSSILEADEIAVFRHGKIVEKGETKTLMEDPNGYLQQIIQSNAVIKR</sequence>
<dbReference type="EMBL" id="BLIY01000003">
    <property type="protein sequence ID" value="GFE53117.1"/>
    <property type="molecule type" value="Genomic_DNA"/>
</dbReference>
<dbReference type="PANTHER" id="PTHR24221:SF402">
    <property type="entry name" value="IRON-SULFUR CLUSTERS TRANSPORTER ABCB7, MITOCHONDRIAL"/>
    <property type="match status" value="1"/>
</dbReference>
<dbReference type="SUPFAM" id="SSF90123">
    <property type="entry name" value="ABC transporter transmembrane region"/>
    <property type="match status" value="1"/>
</dbReference>
<dbReference type="Pfam" id="PF00005">
    <property type="entry name" value="ABC_tran"/>
    <property type="match status" value="1"/>
</dbReference>
<evidence type="ECO:0000256" key="4">
    <source>
        <dbReference type="ARBA" id="ARBA00022741"/>
    </source>
</evidence>
<evidence type="ECO:0000256" key="5">
    <source>
        <dbReference type="ARBA" id="ARBA00022840"/>
    </source>
</evidence>
<keyword evidence="4" id="KW-0547">Nucleotide-binding</keyword>
<dbReference type="InterPro" id="IPR017871">
    <property type="entry name" value="ABC_transporter-like_CS"/>
</dbReference>
<name>A0A9W5TAX5_BABOV</name>
<evidence type="ECO:0000256" key="8">
    <source>
        <dbReference type="ARBA" id="ARBA00024363"/>
    </source>
</evidence>
<evidence type="ECO:0000259" key="10">
    <source>
        <dbReference type="PROSITE" id="PS50893"/>
    </source>
</evidence>
<dbReference type="OrthoDB" id="6500128at2759"/>
<dbReference type="GO" id="GO:0016887">
    <property type="term" value="F:ATP hydrolysis activity"/>
    <property type="evidence" value="ECO:0007669"/>
    <property type="project" value="InterPro"/>
</dbReference>
<feature type="domain" description="ABC transporter" evidence="10">
    <location>
        <begin position="390"/>
        <end position="627"/>
    </location>
</feature>
<feature type="transmembrane region" description="Helical" evidence="9">
    <location>
        <begin position="54"/>
        <end position="79"/>
    </location>
</feature>
<dbReference type="Gene3D" id="1.20.1560.10">
    <property type="entry name" value="ABC transporter type 1, transmembrane domain"/>
    <property type="match status" value="1"/>
</dbReference>
<dbReference type="Proteomes" id="UP001057455">
    <property type="component" value="Unassembled WGS sequence"/>
</dbReference>
<proteinExistence type="inferred from homology"/>
<dbReference type="PROSITE" id="PS50893">
    <property type="entry name" value="ABC_TRANSPORTER_2"/>
    <property type="match status" value="1"/>
</dbReference>
<keyword evidence="5" id="KW-0067">ATP-binding</keyword>
<protein>
    <submittedName>
        <fullName evidence="12">ABC transporter</fullName>
    </submittedName>
</protein>
<organism evidence="12 13">
    <name type="scientific">Babesia ovis</name>
    <dbReference type="NCBI Taxonomy" id="5869"/>
    <lineage>
        <taxon>Eukaryota</taxon>
        <taxon>Sar</taxon>
        <taxon>Alveolata</taxon>
        <taxon>Apicomplexa</taxon>
        <taxon>Aconoidasida</taxon>
        <taxon>Piroplasmida</taxon>
        <taxon>Babesiidae</taxon>
        <taxon>Babesia</taxon>
    </lineage>
</organism>
<feature type="transmembrane region" description="Helical" evidence="9">
    <location>
        <begin position="303"/>
        <end position="321"/>
    </location>
</feature>
<dbReference type="GO" id="GO:0005524">
    <property type="term" value="F:ATP binding"/>
    <property type="evidence" value="ECO:0007669"/>
    <property type="project" value="UniProtKB-KW"/>
</dbReference>
<reference evidence="12" key="1">
    <citation type="submission" date="2019-12" db="EMBL/GenBank/DDBJ databases">
        <title>Genome sequence of Babesia ovis.</title>
        <authorList>
            <person name="Yamagishi J."/>
            <person name="Sevinc F."/>
            <person name="Xuan X."/>
        </authorList>
    </citation>
    <scope>NUCLEOTIDE SEQUENCE</scope>
    <source>
        <strain evidence="12">Selcuk</strain>
    </source>
</reference>
<feature type="transmembrane region" description="Helical" evidence="9">
    <location>
        <begin position="183"/>
        <end position="205"/>
    </location>
</feature>
<dbReference type="AlphaFoldDB" id="A0A9W5TAX5"/>
<dbReference type="InterPro" id="IPR003593">
    <property type="entry name" value="AAA+_ATPase"/>
</dbReference>